<dbReference type="Gene3D" id="3.40.50.720">
    <property type="entry name" value="NAD(P)-binding Rossmann-like Domain"/>
    <property type="match status" value="1"/>
</dbReference>
<feature type="domain" description="Gfo/Idh/MocA-like oxidoreductase N-terminal" evidence="1">
    <location>
        <begin position="5"/>
        <end position="74"/>
    </location>
</feature>
<sequence length="74" mass="7801">MAGDVKIGMIGAGYAAHVRACAVKEFDSKRLLMSGVYDKNPGHSSEFSKEFGVKSFSSLDGILDSSDINTVSVA</sequence>
<accession>A0A0F9HAV8</accession>
<evidence type="ECO:0000259" key="1">
    <source>
        <dbReference type="Pfam" id="PF01408"/>
    </source>
</evidence>
<dbReference type="EMBL" id="LAZR01015608">
    <property type="protein sequence ID" value="KKM08175.1"/>
    <property type="molecule type" value="Genomic_DNA"/>
</dbReference>
<evidence type="ECO:0000313" key="2">
    <source>
        <dbReference type="EMBL" id="KKM08175.1"/>
    </source>
</evidence>
<dbReference type="InterPro" id="IPR000683">
    <property type="entry name" value="Gfo/Idh/MocA-like_OxRdtase_N"/>
</dbReference>
<dbReference type="AlphaFoldDB" id="A0A0F9HAV8"/>
<dbReference type="Pfam" id="PF01408">
    <property type="entry name" value="GFO_IDH_MocA"/>
    <property type="match status" value="1"/>
</dbReference>
<proteinExistence type="predicted"/>
<protein>
    <recommendedName>
        <fullName evidence="1">Gfo/Idh/MocA-like oxidoreductase N-terminal domain-containing protein</fullName>
    </recommendedName>
</protein>
<feature type="non-terminal residue" evidence="2">
    <location>
        <position position="74"/>
    </location>
</feature>
<dbReference type="InterPro" id="IPR036291">
    <property type="entry name" value="NAD(P)-bd_dom_sf"/>
</dbReference>
<dbReference type="GO" id="GO:0000166">
    <property type="term" value="F:nucleotide binding"/>
    <property type="evidence" value="ECO:0007669"/>
    <property type="project" value="InterPro"/>
</dbReference>
<comment type="caution">
    <text evidence="2">The sequence shown here is derived from an EMBL/GenBank/DDBJ whole genome shotgun (WGS) entry which is preliminary data.</text>
</comment>
<organism evidence="2">
    <name type="scientific">marine sediment metagenome</name>
    <dbReference type="NCBI Taxonomy" id="412755"/>
    <lineage>
        <taxon>unclassified sequences</taxon>
        <taxon>metagenomes</taxon>
        <taxon>ecological metagenomes</taxon>
    </lineage>
</organism>
<gene>
    <name evidence="2" type="ORF">LCGC14_1726540</name>
</gene>
<name>A0A0F9HAV8_9ZZZZ</name>
<dbReference type="SUPFAM" id="SSF51735">
    <property type="entry name" value="NAD(P)-binding Rossmann-fold domains"/>
    <property type="match status" value="1"/>
</dbReference>
<reference evidence="2" key="1">
    <citation type="journal article" date="2015" name="Nature">
        <title>Complex archaea that bridge the gap between prokaryotes and eukaryotes.</title>
        <authorList>
            <person name="Spang A."/>
            <person name="Saw J.H."/>
            <person name="Jorgensen S.L."/>
            <person name="Zaremba-Niedzwiedzka K."/>
            <person name="Martijn J."/>
            <person name="Lind A.E."/>
            <person name="van Eijk R."/>
            <person name="Schleper C."/>
            <person name="Guy L."/>
            <person name="Ettema T.J."/>
        </authorList>
    </citation>
    <scope>NUCLEOTIDE SEQUENCE</scope>
</reference>